<dbReference type="AlphaFoldDB" id="A0A9W6VED4"/>
<organism evidence="2 3">
    <name type="scientific">Actinokineospora globicatena</name>
    <dbReference type="NCBI Taxonomy" id="103729"/>
    <lineage>
        <taxon>Bacteria</taxon>
        <taxon>Bacillati</taxon>
        <taxon>Actinomycetota</taxon>
        <taxon>Actinomycetes</taxon>
        <taxon>Pseudonocardiales</taxon>
        <taxon>Pseudonocardiaceae</taxon>
        <taxon>Actinokineospora</taxon>
    </lineage>
</organism>
<sequence>MSRSEAKARESDFPQLNALPPTATKINPPESPPNTQPTDGDSSPERLKFAPVDNPTPCGQPATPAHPQTPENGKAPSTMCWGLPE</sequence>
<gene>
    <name evidence="2" type="ORF">Aglo03_67290</name>
</gene>
<accession>A0A9W6VED4</accession>
<dbReference type="EMBL" id="BSSD01000020">
    <property type="protein sequence ID" value="GLW95913.1"/>
    <property type="molecule type" value="Genomic_DNA"/>
</dbReference>
<evidence type="ECO:0000313" key="2">
    <source>
        <dbReference type="EMBL" id="GLW95913.1"/>
    </source>
</evidence>
<keyword evidence="3" id="KW-1185">Reference proteome</keyword>
<feature type="compositionally biased region" description="Basic and acidic residues" evidence="1">
    <location>
        <begin position="1"/>
        <end position="12"/>
    </location>
</feature>
<proteinExistence type="predicted"/>
<evidence type="ECO:0000256" key="1">
    <source>
        <dbReference type="SAM" id="MobiDB-lite"/>
    </source>
</evidence>
<comment type="caution">
    <text evidence="2">The sequence shown here is derived from an EMBL/GenBank/DDBJ whole genome shotgun (WGS) entry which is preliminary data.</text>
</comment>
<evidence type="ECO:0000313" key="3">
    <source>
        <dbReference type="Proteomes" id="UP001165042"/>
    </source>
</evidence>
<name>A0A9W6VED4_9PSEU</name>
<reference evidence="2" key="1">
    <citation type="submission" date="2023-02" db="EMBL/GenBank/DDBJ databases">
        <title>Actinokineospora globicatena NBRC 15670.</title>
        <authorList>
            <person name="Ichikawa N."/>
            <person name="Sato H."/>
            <person name="Tonouchi N."/>
        </authorList>
    </citation>
    <scope>NUCLEOTIDE SEQUENCE</scope>
    <source>
        <strain evidence="2">NBRC 15670</strain>
    </source>
</reference>
<protein>
    <submittedName>
        <fullName evidence="2">Uncharacterized protein</fullName>
    </submittedName>
</protein>
<feature type="region of interest" description="Disordered" evidence="1">
    <location>
        <begin position="1"/>
        <end position="85"/>
    </location>
</feature>
<dbReference type="Proteomes" id="UP001165042">
    <property type="component" value="Unassembled WGS sequence"/>
</dbReference>